<keyword evidence="1" id="KW-0732">Signal</keyword>
<feature type="chain" id="PRO_5047389541" description="FidL-like membrane protein" evidence="1">
    <location>
        <begin position="23"/>
        <end position="172"/>
    </location>
</feature>
<evidence type="ECO:0008006" key="4">
    <source>
        <dbReference type="Google" id="ProtNLM"/>
    </source>
</evidence>
<reference evidence="2 3" key="1">
    <citation type="submission" date="2018-05" db="EMBL/GenBank/DDBJ databases">
        <title>Isolation and genomic analyses of lactose-positive bacteria from faecal samples of preterm neonates.</title>
        <authorList>
            <person name="Chen Y."/>
            <person name="Brook T.C."/>
            <person name="O'Neill I."/>
            <person name="Soe C.Z."/>
            <person name="Hall L.J."/>
            <person name="Hoyles L."/>
        </authorList>
    </citation>
    <scope>NUCLEOTIDE SEQUENCE [LARGE SCALE GENOMIC DNA]</scope>
    <source>
        <strain evidence="2 3">P080C CL</strain>
    </source>
</reference>
<organism evidence="2 3">
    <name type="scientific">Citrobacter murliniae</name>
    <dbReference type="NCBI Taxonomy" id="67829"/>
    <lineage>
        <taxon>Bacteria</taxon>
        <taxon>Pseudomonadati</taxon>
        <taxon>Pseudomonadota</taxon>
        <taxon>Gammaproteobacteria</taxon>
        <taxon>Enterobacterales</taxon>
        <taxon>Enterobacteriaceae</taxon>
        <taxon>Citrobacter</taxon>
        <taxon>Citrobacter freundii complex</taxon>
    </lineage>
</organism>
<sequence>MNIKNKILLSSSAMLLVCSALLSLNGVTVIPAHHGISVRCISILSLPELPGGGKYNGSLMVQLQKDNTGILDFAGVISTQAESGNRPEKQLILQRSVSFDYRIEENGTVFMNEMKMNKHNIDDVPDKLFTRNIFDLSMPEKRVQIYEINNAYLLGNTFSPTNVCVSKAEYQS</sequence>
<protein>
    <recommendedName>
        <fullName evidence="4">FidL-like membrane protein</fullName>
    </recommendedName>
</protein>
<evidence type="ECO:0000313" key="2">
    <source>
        <dbReference type="EMBL" id="THE42446.1"/>
    </source>
</evidence>
<dbReference type="Proteomes" id="UP000306790">
    <property type="component" value="Unassembled WGS sequence"/>
</dbReference>
<accession>A0ABY2PZD9</accession>
<evidence type="ECO:0000256" key="1">
    <source>
        <dbReference type="SAM" id="SignalP"/>
    </source>
</evidence>
<dbReference type="EMBL" id="QFVP01000001">
    <property type="protein sequence ID" value="THE42446.1"/>
    <property type="molecule type" value="Genomic_DNA"/>
</dbReference>
<name>A0ABY2PZD9_9ENTR</name>
<gene>
    <name evidence="2" type="ORF">DJ535_00895</name>
</gene>
<comment type="caution">
    <text evidence="2">The sequence shown here is derived from an EMBL/GenBank/DDBJ whole genome shotgun (WGS) entry which is preliminary data.</text>
</comment>
<proteinExistence type="predicted"/>
<dbReference type="RefSeq" id="WP_048220566.1">
    <property type="nucleotide sequence ID" value="NZ_QFVP01000001.1"/>
</dbReference>
<keyword evidence="3" id="KW-1185">Reference proteome</keyword>
<evidence type="ECO:0000313" key="3">
    <source>
        <dbReference type="Proteomes" id="UP000306790"/>
    </source>
</evidence>
<feature type="signal peptide" evidence="1">
    <location>
        <begin position="1"/>
        <end position="22"/>
    </location>
</feature>